<feature type="chain" id="PRO_5032922811" description="Apple domain-containing protein" evidence="1">
    <location>
        <begin position="19"/>
        <end position="174"/>
    </location>
</feature>
<keyword evidence="1" id="KW-0732">Signal</keyword>
<reference evidence="2" key="1">
    <citation type="submission" date="2021-02" db="EMBL/GenBank/DDBJ databases">
        <authorList>
            <person name="Nowell W R."/>
        </authorList>
    </citation>
    <scope>NUCLEOTIDE SEQUENCE</scope>
    <source>
        <strain evidence="2">Ploen Becks lab</strain>
    </source>
</reference>
<name>A0A813YBQ2_9BILA</name>
<protein>
    <recommendedName>
        <fullName evidence="4">Apple domain-containing protein</fullName>
    </recommendedName>
</protein>
<proteinExistence type="predicted"/>
<evidence type="ECO:0000256" key="1">
    <source>
        <dbReference type="SAM" id="SignalP"/>
    </source>
</evidence>
<dbReference type="SUPFAM" id="SSF57414">
    <property type="entry name" value="Hairpin loop containing domain-like"/>
    <property type="match status" value="1"/>
</dbReference>
<keyword evidence="3" id="KW-1185">Reference proteome</keyword>
<dbReference type="EMBL" id="CAJNOC010001659">
    <property type="protein sequence ID" value="CAF0881933.1"/>
    <property type="molecule type" value="Genomic_DNA"/>
</dbReference>
<dbReference type="AlphaFoldDB" id="A0A813YBQ2"/>
<comment type="caution">
    <text evidence="2">The sequence shown here is derived from an EMBL/GenBank/DDBJ whole genome shotgun (WGS) entry which is preliminary data.</text>
</comment>
<organism evidence="2 3">
    <name type="scientific">Brachionus calyciflorus</name>
    <dbReference type="NCBI Taxonomy" id="104777"/>
    <lineage>
        <taxon>Eukaryota</taxon>
        <taxon>Metazoa</taxon>
        <taxon>Spiralia</taxon>
        <taxon>Gnathifera</taxon>
        <taxon>Rotifera</taxon>
        <taxon>Eurotatoria</taxon>
        <taxon>Monogononta</taxon>
        <taxon>Pseudotrocha</taxon>
        <taxon>Ploima</taxon>
        <taxon>Brachionidae</taxon>
        <taxon>Brachionus</taxon>
    </lineage>
</organism>
<evidence type="ECO:0000313" key="3">
    <source>
        <dbReference type="Proteomes" id="UP000663879"/>
    </source>
</evidence>
<feature type="signal peptide" evidence="1">
    <location>
        <begin position="1"/>
        <end position="18"/>
    </location>
</feature>
<evidence type="ECO:0008006" key="4">
    <source>
        <dbReference type="Google" id="ProtNLM"/>
    </source>
</evidence>
<sequence length="174" mass="20477">MQFAKTAILFFIPNVILCLHINYRFVKEPNANSANQTSNLASSSVRNKYECFEMCTYNYQCNFASFENGNCQLFLSLIYENQLNLLENIFKKIFFGRKWVKSGFYPPDSFRELSPYTKWFEFKGETMSNPFDQINIQINEKDVNLLKQDGSIIKLTDNGMFIDNVYFADGYWEQ</sequence>
<evidence type="ECO:0000313" key="2">
    <source>
        <dbReference type="EMBL" id="CAF0881933.1"/>
    </source>
</evidence>
<gene>
    <name evidence="2" type="ORF">OXX778_LOCUS10457</name>
</gene>
<accession>A0A813YBQ2</accession>
<dbReference type="Proteomes" id="UP000663879">
    <property type="component" value="Unassembled WGS sequence"/>
</dbReference>